<dbReference type="EMBL" id="MU864948">
    <property type="protein sequence ID" value="KAK4464429.1"/>
    <property type="molecule type" value="Genomic_DNA"/>
</dbReference>
<evidence type="ECO:0000313" key="5">
    <source>
        <dbReference type="Proteomes" id="UP001321749"/>
    </source>
</evidence>
<dbReference type="FunFam" id="3.40.30.10:FF:000148">
    <property type="entry name" value="Elongation factor 1B gamma"/>
    <property type="match status" value="1"/>
</dbReference>
<dbReference type="Proteomes" id="UP001321749">
    <property type="component" value="Unassembled WGS sequence"/>
</dbReference>
<comment type="caution">
    <text evidence="4">The sequence shown here is derived from an EMBL/GenBank/DDBJ whole genome shotgun (WGS) entry which is preliminary data.</text>
</comment>
<dbReference type="InterPro" id="IPR004045">
    <property type="entry name" value="Glutathione_S-Trfase_N"/>
</dbReference>
<feature type="domain" description="GST N-terminal" evidence="2">
    <location>
        <begin position="3"/>
        <end position="85"/>
    </location>
</feature>
<protein>
    <submittedName>
        <fullName evidence="4">Glutathione S-transferase</fullName>
    </submittedName>
</protein>
<reference evidence="4" key="1">
    <citation type="journal article" date="2023" name="Mol. Phylogenet. Evol.">
        <title>Genome-scale phylogeny and comparative genomics of the fungal order Sordariales.</title>
        <authorList>
            <person name="Hensen N."/>
            <person name="Bonometti L."/>
            <person name="Westerberg I."/>
            <person name="Brannstrom I.O."/>
            <person name="Guillou S."/>
            <person name="Cros-Aarteil S."/>
            <person name="Calhoun S."/>
            <person name="Haridas S."/>
            <person name="Kuo A."/>
            <person name="Mondo S."/>
            <person name="Pangilinan J."/>
            <person name="Riley R."/>
            <person name="LaButti K."/>
            <person name="Andreopoulos B."/>
            <person name="Lipzen A."/>
            <person name="Chen C."/>
            <person name="Yan M."/>
            <person name="Daum C."/>
            <person name="Ng V."/>
            <person name="Clum A."/>
            <person name="Steindorff A."/>
            <person name="Ohm R.A."/>
            <person name="Martin F."/>
            <person name="Silar P."/>
            <person name="Natvig D.O."/>
            <person name="Lalanne C."/>
            <person name="Gautier V."/>
            <person name="Ament-Velasquez S.L."/>
            <person name="Kruys A."/>
            <person name="Hutchinson M.I."/>
            <person name="Powell A.J."/>
            <person name="Barry K."/>
            <person name="Miller A.N."/>
            <person name="Grigoriev I.V."/>
            <person name="Debuchy R."/>
            <person name="Gladieux P."/>
            <person name="Hiltunen Thoren M."/>
            <person name="Johannesson H."/>
        </authorList>
    </citation>
    <scope>NUCLEOTIDE SEQUENCE</scope>
    <source>
        <strain evidence="4">PSN324</strain>
    </source>
</reference>
<comment type="similarity">
    <text evidence="1">Belongs to the GST superfamily.</text>
</comment>
<sequence length="224" mass="24870">MAPIGKIYTYPNNARVQRVLTIAALNGLEIEVPEFQMGVDNNTPEFLAKFMYGRVPAFESADGSFTLSEGQAIARYVADIGPMASQLLGADPNTRAKIEEWACFAEQEITANVSPPLLMIIHNLTPYNQGLYDMSAAKCERALTKVERALEGGKRKFLVGDQLTLADLSVFSALYLATEYWADEEMLKSAPSIEGYMRGLLAEVPELRKNFQALTFCKKRVTKE</sequence>
<dbReference type="Pfam" id="PF02798">
    <property type="entry name" value="GST_N"/>
    <property type="match status" value="1"/>
</dbReference>
<dbReference type="Gene3D" id="3.40.30.10">
    <property type="entry name" value="Glutaredoxin"/>
    <property type="match status" value="1"/>
</dbReference>
<dbReference type="AlphaFoldDB" id="A0AAV9HWK6"/>
<dbReference type="InterPro" id="IPR050802">
    <property type="entry name" value="EF-GSTs"/>
</dbReference>
<dbReference type="PROSITE" id="PS50404">
    <property type="entry name" value="GST_NTER"/>
    <property type="match status" value="1"/>
</dbReference>
<dbReference type="PANTHER" id="PTHR43986:SF10">
    <property type="entry name" value="ELONGATION FACTOR EEF-1B GAMMA SUBUNIT, PUTATIVE (AFU_ORTHOLOGUE AFUA_1G17120)-RELATED"/>
    <property type="match status" value="1"/>
</dbReference>
<keyword evidence="5" id="KW-1185">Reference proteome</keyword>
<evidence type="ECO:0000313" key="4">
    <source>
        <dbReference type="EMBL" id="KAK4464429.1"/>
    </source>
</evidence>
<accession>A0AAV9HWK6</accession>
<dbReference type="GO" id="GO:0006414">
    <property type="term" value="P:translational elongation"/>
    <property type="evidence" value="ECO:0007669"/>
    <property type="project" value="TreeGrafter"/>
</dbReference>
<dbReference type="SUPFAM" id="SSF47616">
    <property type="entry name" value="GST C-terminal domain-like"/>
    <property type="match status" value="1"/>
</dbReference>
<dbReference type="InterPro" id="IPR036282">
    <property type="entry name" value="Glutathione-S-Trfase_C_sf"/>
</dbReference>
<dbReference type="Gene3D" id="1.20.1050.10">
    <property type="match status" value="1"/>
</dbReference>
<dbReference type="PANTHER" id="PTHR43986">
    <property type="entry name" value="ELONGATION FACTOR 1-GAMMA"/>
    <property type="match status" value="1"/>
</dbReference>
<dbReference type="InterPro" id="IPR036249">
    <property type="entry name" value="Thioredoxin-like_sf"/>
</dbReference>
<dbReference type="PROSITE" id="PS50405">
    <property type="entry name" value="GST_CTER"/>
    <property type="match status" value="1"/>
</dbReference>
<proteinExistence type="inferred from homology"/>
<dbReference type="GO" id="GO:0005737">
    <property type="term" value="C:cytoplasm"/>
    <property type="evidence" value="ECO:0007669"/>
    <property type="project" value="TreeGrafter"/>
</dbReference>
<feature type="domain" description="GST C-terminal" evidence="3">
    <location>
        <begin position="91"/>
        <end position="221"/>
    </location>
</feature>
<dbReference type="InterPro" id="IPR004046">
    <property type="entry name" value="GST_C"/>
</dbReference>
<dbReference type="SFLD" id="SFLDG00358">
    <property type="entry name" value="Main_(cytGST)"/>
    <property type="match status" value="1"/>
</dbReference>
<dbReference type="SFLD" id="SFLDS00019">
    <property type="entry name" value="Glutathione_Transferase_(cytos"/>
    <property type="match status" value="1"/>
</dbReference>
<evidence type="ECO:0000256" key="1">
    <source>
        <dbReference type="ARBA" id="ARBA00007409"/>
    </source>
</evidence>
<dbReference type="InterPro" id="IPR040079">
    <property type="entry name" value="Glutathione_S-Trfase"/>
</dbReference>
<dbReference type="GO" id="GO:0005634">
    <property type="term" value="C:nucleus"/>
    <property type="evidence" value="ECO:0007669"/>
    <property type="project" value="TreeGrafter"/>
</dbReference>
<gene>
    <name evidence="4" type="ORF">QBC42DRAFT_196852</name>
</gene>
<evidence type="ECO:0000259" key="3">
    <source>
        <dbReference type="PROSITE" id="PS50405"/>
    </source>
</evidence>
<dbReference type="SUPFAM" id="SSF52833">
    <property type="entry name" value="Thioredoxin-like"/>
    <property type="match status" value="1"/>
</dbReference>
<dbReference type="InterPro" id="IPR010987">
    <property type="entry name" value="Glutathione-S-Trfase_C-like"/>
</dbReference>
<organism evidence="4 5">
    <name type="scientific">Cladorrhinum samala</name>
    <dbReference type="NCBI Taxonomy" id="585594"/>
    <lineage>
        <taxon>Eukaryota</taxon>
        <taxon>Fungi</taxon>
        <taxon>Dikarya</taxon>
        <taxon>Ascomycota</taxon>
        <taxon>Pezizomycotina</taxon>
        <taxon>Sordariomycetes</taxon>
        <taxon>Sordariomycetidae</taxon>
        <taxon>Sordariales</taxon>
        <taxon>Podosporaceae</taxon>
        <taxon>Cladorrhinum</taxon>
    </lineage>
</organism>
<name>A0AAV9HWK6_9PEZI</name>
<dbReference type="CDD" id="cd03044">
    <property type="entry name" value="GST_N_EF1Bgamma"/>
    <property type="match status" value="1"/>
</dbReference>
<dbReference type="Pfam" id="PF14497">
    <property type="entry name" value="GST_C_3"/>
    <property type="match status" value="1"/>
</dbReference>
<reference evidence="4" key="2">
    <citation type="submission" date="2023-06" db="EMBL/GenBank/DDBJ databases">
        <authorList>
            <consortium name="Lawrence Berkeley National Laboratory"/>
            <person name="Mondo S.J."/>
            <person name="Hensen N."/>
            <person name="Bonometti L."/>
            <person name="Westerberg I."/>
            <person name="Brannstrom I.O."/>
            <person name="Guillou S."/>
            <person name="Cros-Aarteil S."/>
            <person name="Calhoun S."/>
            <person name="Haridas S."/>
            <person name="Kuo A."/>
            <person name="Pangilinan J."/>
            <person name="Riley R."/>
            <person name="Labutti K."/>
            <person name="Andreopoulos B."/>
            <person name="Lipzen A."/>
            <person name="Chen C."/>
            <person name="Yanf M."/>
            <person name="Daum C."/>
            <person name="Ng V."/>
            <person name="Clum A."/>
            <person name="Steindorff A."/>
            <person name="Ohm R."/>
            <person name="Martin F."/>
            <person name="Silar P."/>
            <person name="Natvig D."/>
            <person name="Lalanne C."/>
            <person name="Gautier V."/>
            <person name="Ament-Velasquez S.L."/>
            <person name="Kruys A."/>
            <person name="Hutchinson M.I."/>
            <person name="Powell A.J."/>
            <person name="Barry K."/>
            <person name="Miller A.N."/>
            <person name="Grigoriev I.V."/>
            <person name="Debuchy R."/>
            <person name="Gladieux P."/>
            <person name="Thoren M.H."/>
            <person name="Johannesson H."/>
        </authorList>
    </citation>
    <scope>NUCLEOTIDE SEQUENCE</scope>
    <source>
        <strain evidence="4">PSN324</strain>
    </source>
</reference>
<evidence type="ECO:0000259" key="2">
    <source>
        <dbReference type="PROSITE" id="PS50404"/>
    </source>
</evidence>